<evidence type="ECO:0000313" key="2">
    <source>
        <dbReference type="EMBL" id="OWM81925.1"/>
    </source>
</evidence>
<dbReference type="Pfam" id="PF13456">
    <property type="entry name" value="RVT_3"/>
    <property type="match status" value="1"/>
</dbReference>
<dbReference type="AlphaFoldDB" id="A0A218X9L2"/>
<dbReference type="InterPro" id="IPR044730">
    <property type="entry name" value="RNase_H-like_dom_plant"/>
</dbReference>
<dbReference type="GO" id="GO:0003676">
    <property type="term" value="F:nucleic acid binding"/>
    <property type="evidence" value="ECO:0007669"/>
    <property type="project" value="InterPro"/>
</dbReference>
<dbReference type="GO" id="GO:0004523">
    <property type="term" value="F:RNA-DNA hybrid ribonuclease activity"/>
    <property type="evidence" value="ECO:0007669"/>
    <property type="project" value="InterPro"/>
</dbReference>
<dbReference type="CDD" id="cd06222">
    <property type="entry name" value="RNase_H_like"/>
    <property type="match status" value="1"/>
</dbReference>
<proteinExistence type="predicted"/>
<dbReference type="InterPro" id="IPR002156">
    <property type="entry name" value="RNaseH_domain"/>
</dbReference>
<dbReference type="EMBL" id="MTKT01002214">
    <property type="protein sequence ID" value="OWM81925.1"/>
    <property type="molecule type" value="Genomic_DNA"/>
</dbReference>
<dbReference type="Proteomes" id="UP000197138">
    <property type="component" value="Unassembled WGS sequence"/>
</dbReference>
<dbReference type="PANTHER" id="PTHR47723:SF19">
    <property type="entry name" value="POLYNUCLEOTIDYL TRANSFERASE, RIBONUCLEASE H-LIKE SUPERFAMILY PROTEIN"/>
    <property type="match status" value="1"/>
</dbReference>
<sequence>MMQLVFQSREIIESGRTADLSDFLRRIKRAFTEYSTCQAPLPHFETTSGLSLHKEEAANLTDDWNHLHTDAAWTEERSCLAGTRCLPNMPISHSWLSNFETCSPLQAEAKAVLLAITLALEHGWCKIWIRSDALFLVDAIIYPHHSLWAIKSIVSDIISLLALFWD</sequence>
<gene>
    <name evidence="2" type="ORF">CDL15_Pgr007964</name>
</gene>
<protein>
    <recommendedName>
        <fullName evidence="1">RNase H type-1 domain-containing protein</fullName>
    </recommendedName>
</protein>
<dbReference type="InterPro" id="IPR012337">
    <property type="entry name" value="RNaseH-like_sf"/>
</dbReference>
<comment type="caution">
    <text evidence="2">The sequence shown here is derived from an EMBL/GenBank/DDBJ whole genome shotgun (WGS) entry which is preliminary data.</text>
</comment>
<name>A0A218X9L2_PUNGR</name>
<evidence type="ECO:0000313" key="3">
    <source>
        <dbReference type="Proteomes" id="UP000197138"/>
    </source>
</evidence>
<dbReference type="InterPro" id="IPR053151">
    <property type="entry name" value="RNase_H-like"/>
</dbReference>
<dbReference type="Gene3D" id="3.30.420.10">
    <property type="entry name" value="Ribonuclease H-like superfamily/Ribonuclease H"/>
    <property type="match status" value="1"/>
</dbReference>
<feature type="domain" description="RNase H type-1" evidence="1">
    <location>
        <begin position="102"/>
        <end position="165"/>
    </location>
</feature>
<reference evidence="3" key="1">
    <citation type="journal article" date="2017" name="Plant J.">
        <title>The pomegranate (Punica granatum L.) genome and the genomics of punicalagin biosynthesis.</title>
        <authorList>
            <person name="Qin G."/>
            <person name="Xu C."/>
            <person name="Ming R."/>
            <person name="Tang H."/>
            <person name="Guyot R."/>
            <person name="Kramer E.M."/>
            <person name="Hu Y."/>
            <person name="Yi X."/>
            <person name="Qi Y."/>
            <person name="Xu X."/>
            <person name="Gao Z."/>
            <person name="Pan H."/>
            <person name="Jian J."/>
            <person name="Tian Y."/>
            <person name="Yue Z."/>
            <person name="Xu Y."/>
        </authorList>
    </citation>
    <scope>NUCLEOTIDE SEQUENCE [LARGE SCALE GENOMIC DNA]</scope>
    <source>
        <strain evidence="3">cv. Dabenzi</strain>
    </source>
</reference>
<dbReference type="PANTHER" id="PTHR47723">
    <property type="entry name" value="OS05G0353850 PROTEIN"/>
    <property type="match status" value="1"/>
</dbReference>
<dbReference type="InterPro" id="IPR036397">
    <property type="entry name" value="RNaseH_sf"/>
</dbReference>
<organism evidence="2 3">
    <name type="scientific">Punica granatum</name>
    <name type="common">Pomegranate</name>
    <dbReference type="NCBI Taxonomy" id="22663"/>
    <lineage>
        <taxon>Eukaryota</taxon>
        <taxon>Viridiplantae</taxon>
        <taxon>Streptophyta</taxon>
        <taxon>Embryophyta</taxon>
        <taxon>Tracheophyta</taxon>
        <taxon>Spermatophyta</taxon>
        <taxon>Magnoliopsida</taxon>
        <taxon>eudicotyledons</taxon>
        <taxon>Gunneridae</taxon>
        <taxon>Pentapetalae</taxon>
        <taxon>rosids</taxon>
        <taxon>malvids</taxon>
        <taxon>Myrtales</taxon>
        <taxon>Lythraceae</taxon>
        <taxon>Punica</taxon>
    </lineage>
</organism>
<evidence type="ECO:0000259" key="1">
    <source>
        <dbReference type="Pfam" id="PF13456"/>
    </source>
</evidence>
<accession>A0A218X9L2</accession>
<dbReference type="SUPFAM" id="SSF53098">
    <property type="entry name" value="Ribonuclease H-like"/>
    <property type="match status" value="1"/>
</dbReference>